<proteinExistence type="predicted"/>
<organism evidence="1 2">
    <name type="scientific">Bipolaris oryzae ATCC 44560</name>
    <dbReference type="NCBI Taxonomy" id="930090"/>
    <lineage>
        <taxon>Eukaryota</taxon>
        <taxon>Fungi</taxon>
        <taxon>Dikarya</taxon>
        <taxon>Ascomycota</taxon>
        <taxon>Pezizomycotina</taxon>
        <taxon>Dothideomycetes</taxon>
        <taxon>Pleosporomycetidae</taxon>
        <taxon>Pleosporales</taxon>
        <taxon>Pleosporineae</taxon>
        <taxon>Pleosporaceae</taxon>
        <taxon>Bipolaris</taxon>
    </lineage>
</organism>
<gene>
    <name evidence="1" type="ORF">COCMIDRAFT_104564</name>
</gene>
<dbReference type="Proteomes" id="UP000054032">
    <property type="component" value="Unassembled WGS sequence"/>
</dbReference>
<name>W6YWZ4_COCMI</name>
<dbReference type="RefSeq" id="XP_007691439.1">
    <property type="nucleotide sequence ID" value="XM_007693249.1"/>
</dbReference>
<dbReference type="GeneID" id="19118538"/>
<dbReference type="HOGENOM" id="CLU_1953884_0_0_1"/>
<dbReference type="EMBL" id="KI964075">
    <property type="protein sequence ID" value="EUC42043.1"/>
    <property type="molecule type" value="Genomic_DNA"/>
</dbReference>
<keyword evidence="2" id="KW-1185">Reference proteome</keyword>
<evidence type="ECO:0000313" key="2">
    <source>
        <dbReference type="Proteomes" id="UP000054032"/>
    </source>
</evidence>
<reference evidence="1 2" key="1">
    <citation type="journal article" date="2013" name="PLoS Genet.">
        <title>Comparative genome structure, secondary metabolite, and effector coding capacity across Cochliobolus pathogens.</title>
        <authorList>
            <person name="Condon B.J."/>
            <person name="Leng Y."/>
            <person name="Wu D."/>
            <person name="Bushley K.E."/>
            <person name="Ohm R.A."/>
            <person name="Otillar R."/>
            <person name="Martin J."/>
            <person name="Schackwitz W."/>
            <person name="Grimwood J."/>
            <person name="MohdZainudin N."/>
            <person name="Xue C."/>
            <person name="Wang R."/>
            <person name="Manning V.A."/>
            <person name="Dhillon B."/>
            <person name="Tu Z.J."/>
            <person name="Steffenson B.J."/>
            <person name="Salamov A."/>
            <person name="Sun H."/>
            <person name="Lowry S."/>
            <person name="LaButti K."/>
            <person name="Han J."/>
            <person name="Copeland A."/>
            <person name="Lindquist E."/>
            <person name="Barry K."/>
            <person name="Schmutz J."/>
            <person name="Baker S.E."/>
            <person name="Ciuffetti L.M."/>
            <person name="Grigoriev I.V."/>
            <person name="Zhong S."/>
            <person name="Turgeon B.G."/>
        </authorList>
    </citation>
    <scope>NUCLEOTIDE SEQUENCE [LARGE SCALE GENOMIC DNA]</scope>
    <source>
        <strain evidence="1 2">ATCC 44560</strain>
    </source>
</reference>
<protein>
    <submittedName>
        <fullName evidence="1">Uncharacterized protein</fullName>
    </submittedName>
</protein>
<evidence type="ECO:0000313" key="1">
    <source>
        <dbReference type="EMBL" id="EUC42043.1"/>
    </source>
</evidence>
<feature type="non-terminal residue" evidence="1">
    <location>
        <position position="1"/>
    </location>
</feature>
<sequence length="129" mass="14353">FLYIAISQITFLPKISFIGLATGSIPLAHLSRSMKKNIMIFLSLAIHAGAKCIPIYTCVDPADLHCQPGKGSRCNWHRNIDDTGSPCPTKRWKCFDGECHNIIEMLNGEKIAKTCYVMCCENESDSETL</sequence>
<accession>W6YWZ4</accession>
<dbReference type="KEGG" id="bor:COCMIDRAFT_104564"/>
<dbReference type="AlphaFoldDB" id="W6YWZ4"/>
<dbReference type="OrthoDB" id="10361396at2759"/>